<accession>A0A926JCF3</accession>
<comment type="caution">
    <text evidence="1">The sequence shown here is derived from an EMBL/GenBank/DDBJ whole genome shotgun (WGS) entry which is preliminary data.</text>
</comment>
<gene>
    <name evidence="1" type="ORF">H4P12_15725</name>
</gene>
<evidence type="ECO:0000313" key="1">
    <source>
        <dbReference type="EMBL" id="MBC9248126.1"/>
    </source>
</evidence>
<dbReference type="AlphaFoldDB" id="A0A926JCF3"/>
<keyword evidence="2" id="KW-1185">Reference proteome</keyword>
<organism evidence="1 2">
    <name type="scientific">Paracoccus amoyensis</name>
    <dbReference type="NCBI Taxonomy" id="2760093"/>
    <lineage>
        <taxon>Bacteria</taxon>
        <taxon>Pseudomonadati</taxon>
        <taxon>Pseudomonadota</taxon>
        <taxon>Alphaproteobacteria</taxon>
        <taxon>Rhodobacterales</taxon>
        <taxon>Paracoccaceae</taxon>
        <taxon>Paracoccus</taxon>
    </lineage>
</organism>
<dbReference type="EMBL" id="JACOQL010000005">
    <property type="protein sequence ID" value="MBC9248126.1"/>
    <property type="molecule type" value="Genomic_DNA"/>
</dbReference>
<dbReference type="RefSeq" id="WP_187794634.1">
    <property type="nucleotide sequence ID" value="NZ_JACOQL010000005.1"/>
</dbReference>
<reference evidence="1" key="1">
    <citation type="submission" date="2020-08" db="EMBL/GenBank/DDBJ databases">
        <title>Paracoccus amoyensis sp. nov., isolated from the surface seawater at coast of Xiamen, Fujian.</title>
        <authorList>
            <person name="Lyu L."/>
        </authorList>
    </citation>
    <scope>NUCLEOTIDE SEQUENCE</scope>
    <source>
        <strain evidence="1">11-3</strain>
    </source>
</reference>
<dbReference type="Proteomes" id="UP000608594">
    <property type="component" value="Unassembled WGS sequence"/>
</dbReference>
<name>A0A926JCF3_9RHOB</name>
<sequence length="94" mass="10501">MIIEIAAKGGFGGFAATGLHKTIDVDRQAAPIRQELSDAFKPDELARLSREPCGNCPDRMTYHITVTDEARHSRSFTLHEHQLPPETLDLIDQM</sequence>
<proteinExistence type="predicted"/>
<protein>
    <submittedName>
        <fullName evidence="1">Uncharacterized protein</fullName>
    </submittedName>
</protein>
<dbReference type="Pfam" id="PF20242">
    <property type="entry name" value="Emfourin"/>
    <property type="match status" value="1"/>
</dbReference>
<evidence type="ECO:0000313" key="2">
    <source>
        <dbReference type="Proteomes" id="UP000608594"/>
    </source>
</evidence>
<dbReference type="InterPro" id="IPR049457">
    <property type="entry name" value="Emfourin"/>
</dbReference>